<dbReference type="AlphaFoldDB" id="J0WPP7"/>
<evidence type="ECO:0000313" key="2">
    <source>
        <dbReference type="EMBL" id="EJD34414.1"/>
    </source>
</evidence>
<feature type="region of interest" description="Disordered" evidence="1">
    <location>
        <begin position="1"/>
        <end position="21"/>
    </location>
</feature>
<gene>
    <name evidence="2" type="ORF">AURDEDRAFT_131190</name>
</gene>
<dbReference type="Proteomes" id="UP000006514">
    <property type="component" value="Unassembled WGS sequence"/>
</dbReference>
<dbReference type="InParanoid" id="J0WPP7"/>
<accession>J0WPP7</accession>
<dbReference type="SUPFAM" id="SSF81383">
    <property type="entry name" value="F-box domain"/>
    <property type="match status" value="1"/>
</dbReference>
<name>J0WPP7_AURST</name>
<dbReference type="KEGG" id="adl:AURDEDRAFT_131190"/>
<protein>
    <recommendedName>
        <fullName evidence="4">F-box domain-containing protein</fullName>
    </recommendedName>
</protein>
<dbReference type="OrthoDB" id="3219396at2759"/>
<organism evidence="2 3">
    <name type="scientific">Auricularia subglabra (strain TFB-10046 / SS5)</name>
    <name type="common">White-rot fungus</name>
    <name type="synonym">Auricularia delicata (strain TFB10046)</name>
    <dbReference type="NCBI Taxonomy" id="717982"/>
    <lineage>
        <taxon>Eukaryota</taxon>
        <taxon>Fungi</taxon>
        <taxon>Dikarya</taxon>
        <taxon>Basidiomycota</taxon>
        <taxon>Agaricomycotina</taxon>
        <taxon>Agaricomycetes</taxon>
        <taxon>Auriculariales</taxon>
        <taxon>Auriculariaceae</taxon>
        <taxon>Auricularia</taxon>
    </lineage>
</organism>
<feature type="compositionally biased region" description="Polar residues" evidence="1">
    <location>
        <begin position="10"/>
        <end position="21"/>
    </location>
</feature>
<dbReference type="CDD" id="cd09917">
    <property type="entry name" value="F-box_SF"/>
    <property type="match status" value="1"/>
</dbReference>
<dbReference type="EMBL" id="JH687951">
    <property type="protein sequence ID" value="EJD34414.1"/>
    <property type="molecule type" value="Genomic_DNA"/>
</dbReference>
<evidence type="ECO:0000256" key="1">
    <source>
        <dbReference type="SAM" id="MobiDB-lite"/>
    </source>
</evidence>
<evidence type="ECO:0000313" key="3">
    <source>
        <dbReference type="Proteomes" id="UP000006514"/>
    </source>
</evidence>
<keyword evidence="3" id="KW-1185">Reference proteome</keyword>
<dbReference type="InterPro" id="IPR036047">
    <property type="entry name" value="F-box-like_dom_sf"/>
</dbReference>
<evidence type="ECO:0008006" key="4">
    <source>
        <dbReference type="Google" id="ProtNLM"/>
    </source>
</evidence>
<reference evidence="3" key="1">
    <citation type="journal article" date="2012" name="Science">
        <title>The Paleozoic origin of enzymatic lignin decomposition reconstructed from 31 fungal genomes.</title>
        <authorList>
            <person name="Floudas D."/>
            <person name="Binder M."/>
            <person name="Riley R."/>
            <person name="Barry K."/>
            <person name="Blanchette R.A."/>
            <person name="Henrissat B."/>
            <person name="Martinez A.T."/>
            <person name="Otillar R."/>
            <person name="Spatafora J.W."/>
            <person name="Yadav J.S."/>
            <person name="Aerts A."/>
            <person name="Benoit I."/>
            <person name="Boyd A."/>
            <person name="Carlson A."/>
            <person name="Copeland A."/>
            <person name="Coutinho P.M."/>
            <person name="de Vries R.P."/>
            <person name="Ferreira P."/>
            <person name="Findley K."/>
            <person name="Foster B."/>
            <person name="Gaskell J."/>
            <person name="Glotzer D."/>
            <person name="Gorecki P."/>
            <person name="Heitman J."/>
            <person name="Hesse C."/>
            <person name="Hori C."/>
            <person name="Igarashi K."/>
            <person name="Jurgens J.A."/>
            <person name="Kallen N."/>
            <person name="Kersten P."/>
            <person name="Kohler A."/>
            <person name="Kuees U."/>
            <person name="Kumar T.K.A."/>
            <person name="Kuo A."/>
            <person name="LaButti K."/>
            <person name="Larrondo L.F."/>
            <person name="Lindquist E."/>
            <person name="Ling A."/>
            <person name="Lombard V."/>
            <person name="Lucas S."/>
            <person name="Lundell T."/>
            <person name="Martin R."/>
            <person name="McLaughlin D.J."/>
            <person name="Morgenstern I."/>
            <person name="Morin E."/>
            <person name="Murat C."/>
            <person name="Nagy L.G."/>
            <person name="Nolan M."/>
            <person name="Ohm R.A."/>
            <person name="Patyshakuliyeva A."/>
            <person name="Rokas A."/>
            <person name="Ruiz-Duenas F.J."/>
            <person name="Sabat G."/>
            <person name="Salamov A."/>
            <person name="Samejima M."/>
            <person name="Schmutz J."/>
            <person name="Slot J.C."/>
            <person name="St John F."/>
            <person name="Stenlid J."/>
            <person name="Sun H."/>
            <person name="Sun S."/>
            <person name="Syed K."/>
            <person name="Tsang A."/>
            <person name="Wiebenga A."/>
            <person name="Young D."/>
            <person name="Pisabarro A."/>
            <person name="Eastwood D.C."/>
            <person name="Martin F."/>
            <person name="Cullen D."/>
            <person name="Grigoriev I.V."/>
            <person name="Hibbett D.S."/>
        </authorList>
    </citation>
    <scope>NUCLEOTIDE SEQUENCE [LARGE SCALE GENOMIC DNA]</scope>
    <source>
        <strain evidence="3">TFB10046</strain>
    </source>
</reference>
<sequence>MCSIDIGEAANSSPELSVEPTNWEKQFPPELTLRVMELLLQKDLRTLSETCSSFRRLAHAAGLYIPLTVIYRSYGDRDSLTTLDSVLDHVTATSDSPLNLAITARFIHWSELPTDFKDDIQGFIASIQRALPYLVRLRLFFPLSVTSTVYAALNAHEAPRLRDLTILHQLYDPPFVARDLFQGNAPLLRRVSIDLSRSEPLSVLTNVAAFREVTYLRLTIFRAEHCLVLARLFPVLRYLVLKYGTPSEDQLIDLRGLQLQRASLSCACGGDITGILTDASALVGIPVVEYNIPAVEYAAQAVVNIWPAQFGALCARVERYGFGCERAISFGPADGSWRRTIVEVNFNAQSEPPPLPAAPEIASKLVSLTVDKSLVFAFIRTSVTLDALRELFVDLSSDDPYSWPSRDNPFYGERMIALEQEFEDSGSQPVRCPALLRVVIFAVPSDGKPVTVSPATVAHPGRALIVCGCSPALILAGCTFADVPMPPEVHEIFSAVDFAESAGDCVPEYSHTCRYSKAFSPEAWV</sequence>
<proteinExistence type="predicted"/>